<keyword evidence="1" id="KW-0378">Hydrolase</keyword>
<dbReference type="SUPFAM" id="SSF56784">
    <property type="entry name" value="HAD-like"/>
    <property type="match status" value="1"/>
</dbReference>
<dbReference type="InterPro" id="IPR036412">
    <property type="entry name" value="HAD-like_sf"/>
</dbReference>
<dbReference type="GO" id="GO:0000287">
    <property type="term" value="F:magnesium ion binding"/>
    <property type="evidence" value="ECO:0007669"/>
    <property type="project" value="TreeGrafter"/>
</dbReference>
<evidence type="ECO:0000313" key="1">
    <source>
        <dbReference type="EMBL" id="AQQ53852.1"/>
    </source>
</evidence>
<reference evidence="1 2" key="1">
    <citation type="submission" date="2017-02" db="EMBL/GenBank/DDBJ databases">
        <title>The complete genomic sequence of a novel cold adapted crude oil-degrading bacterium Planococcus qaidamina Y42.</title>
        <authorList>
            <person name="Yang R."/>
        </authorList>
    </citation>
    <scope>NUCLEOTIDE SEQUENCE [LARGE SCALE GENOMIC DNA]</scope>
    <source>
        <strain evidence="1 2">Y42</strain>
    </source>
</reference>
<evidence type="ECO:0000313" key="2">
    <source>
        <dbReference type="Proteomes" id="UP000188184"/>
    </source>
</evidence>
<accession>A0A1Q2L1U1</accession>
<dbReference type="PANTHER" id="PTHR10000:SF25">
    <property type="entry name" value="PHOSPHATASE YKRA-RELATED"/>
    <property type="match status" value="1"/>
</dbReference>
<dbReference type="InterPro" id="IPR006379">
    <property type="entry name" value="HAD-SF_hydro_IIB"/>
</dbReference>
<dbReference type="Gene3D" id="3.40.50.1000">
    <property type="entry name" value="HAD superfamily/HAD-like"/>
    <property type="match status" value="1"/>
</dbReference>
<dbReference type="EMBL" id="CP019640">
    <property type="protein sequence ID" value="AQQ53852.1"/>
    <property type="molecule type" value="Genomic_DNA"/>
</dbReference>
<dbReference type="OrthoDB" id="9810101at2"/>
<name>A0A1Q2L1U1_9BACL</name>
<dbReference type="NCBIfam" id="TIGR00099">
    <property type="entry name" value="Cof-subfamily"/>
    <property type="match status" value="1"/>
</dbReference>
<organism evidence="1 2">
    <name type="scientific">Planococcus lenghuensis</name>
    <dbReference type="NCBI Taxonomy" id="2213202"/>
    <lineage>
        <taxon>Bacteria</taxon>
        <taxon>Bacillati</taxon>
        <taxon>Bacillota</taxon>
        <taxon>Bacilli</taxon>
        <taxon>Bacillales</taxon>
        <taxon>Caryophanaceae</taxon>
        <taxon>Planococcus</taxon>
    </lineage>
</organism>
<dbReference type="SFLD" id="SFLDG01140">
    <property type="entry name" value="C2.B:_Phosphomannomutase_and_P"/>
    <property type="match status" value="1"/>
</dbReference>
<dbReference type="KEGG" id="pmar:B0X71_12640"/>
<dbReference type="InterPro" id="IPR023214">
    <property type="entry name" value="HAD_sf"/>
</dbReference>
<keyword evidence="2" id="KW-1185">Reference proteome</keyword>
<dbReference type="GO" id="GO:0016791">
    <property type="term" value="F:phosphatase activity"/>
    <property type="evidence" value="ECO:0007669"/>
    <property type="project" value="UniProtKB-ARBA"/>
</dbReference>
<dbReference type="PANTHER" id="PTHR10000">
    <property type="entry name" value="PHOSPHOSERINE PHOSPHATASE"/>
    <property type="match status" value="1"/>
</dbReference>
<dbReference type="SFLD" id="SFLDS00003">
    <property type="entry name" value="Haloacid_Dehalogenase"/>
    <property type="match status" value="1"/>
</dbReference>
<gene>
    <name evidence="1" type="ORF">B0X71_12640</name>
</gene>
<dbReference type="SFLD" id="SFLDG01144">
    <property type="entry name" value="C2.B.4:_PGP_Like"/>
    <property type="match status" value="1"/>
</dbReference>
<dbReference type="RefSeq" id="WP_077589751.1">
    <property type="nucleotide sequence ID" value="NZ_CP019640.1"/>
</dbReference>
<sequence>MKKLLLLDIDGTLLDTNKRLPDSAKSALEKARANGHDLAIATGRAPFMFKRLAAELEVDSFISFNGQYVVHSGQPIHKGAIDKQLLKDVSRFAELRDHPIVYMDEARMVSTIDFHPHISESIKSLKIGFTHPPEEQDFYLNSPVYQALVFCAREEEPAYHESFPDLDFVRWHRVSCDILPAGGSKAEGIKKLIKATGHALEDTIAFGDGLNDVQMMDLAGYSVVMGNGHEEVKKKADYITDHVDEHGLAKAFTHLGLI</sequence>
<dbReference type="GO" id="GO:0005829">
    <property type="term" value="C:cytosol"/>
    <property type="evidence" value="ECO:0007669"/>
    <property type="project" value="TreeGrafter"/>
</dbReference>
<dbReference type="NCBIfam" id="TIGR01484">
    <property type="entry name" value="HAD-SF-IIB"/>
    <property type="match status" value="1"/>
</dbReference>
<dbReference type="InterPro" id="IPR000150">
    <property type="entry name" value="Cof"/>
</dbReference>
<dbReference type="PROSITE" id="PS01229">
    <property type="entry name" value="COF_2"/>
    <property type="match status" value="1"/>
</dbReference>
<dbReference type="Pfam" id="PF08282">
    <property type="entry name" value="Hydrolase_3"/>
    <property type="match status" value="1"/>
</dbReference>
<dbReference type="CDD" id="cd07517">
    <property type="entry name" value="HAD_HPP"/>
    <property type="match status" value="1"/>
</dbReference>
<dbReference type="Gene3D" id="3.30.1240.10">
    <property type="match status" value="1"/>
</dbReference>
<dbReference type="AlphaFoldDB" id="A0A1Q2L1U1"/>
<dbReference type="Proteomes" id="UP000188184">
    <property type="component" value="Chromosome"/>
</dbReference>
<proteinExistence type="predicted"/>
<protein>
    <submittedName>
        <fullName evidence="1">Hydrolase Cof</fullName>
    </submittedName>
</protein>